<dbReference type="Gene3D" id="3.20.20.150">
    <property type="entry name" value="Divalent-metal-dependent TIM barrel enzymes"/>
    <property type="match status" value="1"/>
</dbReference>
<gene>
    <name evidence="2" type="ORF">AVDCRST_MAG88-4518</name>
</gene>
<reference evidence="2" key="1">
    <citation type="submission" date="2020-02" db="EMBL/GenBank/DDBJ databases">
        <authorList>
            <person name="Meier V. D."/>
        </authorList>
    </citation>
    <scope>NUCLEOTIDE SEQUENCE</scope>
    <source>
        <strain evidence="2">AVDCRST_MAG88</strain>
    </source>
</reference>
<dbReference type="InterPro" id="IPR050312">
    <property type="entry name" value="IolE/XylAMocC-like"/>
</dbReference>
<feature type="domain" description="Xylose isomerase-like TIM barrel" evidence="1">
    <location>
        <begin position="20"/>
        <end position="247"/>
    </location>
</feature>
<dbReference type="SUPFAM" id="SSF51658">
    <property type="entry name" value="Xylose isomerase-like"/>
    <property type="match status" value="1"/>
</dbReference>
<protein>
    <recommendedName>
        <fullName evidence="1">Xylose isomerase-like TIM barrel domain-containing protein</fullName>
    </recommendedName>
</protein>
<dbReference type="InterPro" id="IPR036237">
    <property type="entry name" value="Xyl_isomerase-like_sf"/>
</dbReference>
<evidence type="ECO:0000259" key="1">
    <source>
        <dbReference type="Pfam" id="PF01261"/>
    </source>
</evidence>
<dbReference type="InterPro" id="IPR013022">
    <property type="entry name" value="Xyl_isomerase-like_TIM-brl"/>
</dbReference>
<accession>A0A6J4VU35</accession>
<dbReference type="AlphaFoldDB" id="A0A6J4VU35"/>
<name>A0A6J4VU35_9BACT</name>
<sequence length="280" mass="30668">MVFSKHLQGMPLAEAARGLHAIGIEWIDLTVRPGGHVAPERVRDDLPRAAEALAAEGVRIGMLTTNITDAGDPHARPVLETAAKLGVRHYKLGYYPYRGFGTLRRQRAEVAARLKDLARLSRDLGVHGGFHNHSDEFFGASLWDVEHVLQNTDPAALGAYLDPAHAVVEGGSDGWRMGMDLLAGRITMLAVKDFRWLDAKSGYAGARRHSVQWCPLAQGNTPWPQVLAHLRALDFSGPVSLHSEYQGPHSFADLSPAQVLEQTARDLAVFRGWLDQPAGR</sequence>
<evidence type="ECO:0000313" key="2">
    <source>
        <dbReference type="EMBL" id="CAA9589133.1"/>
    </source>
</evidence>
<proteinExistence type="predicted"/>
<dbReference type="PANTHER" id="PTHR12110">
    <property type="entry name" value="HYDROXYPYRUVATE ISOMERASE"/>
    <property type="match status" value="1"/>
</dbReference>
<dbReference type="PANTHER" id="PTHR12110:SF41">
    <property type="entry name" value="INOSOSE DEHYDRATASE"/>
    <property type="match status" value="1"/>
</dbReference>
<dbReference type="EMBL" id="CADCWM010001156">
    <property type="protein sequence ID" value="CAA9589133.1"/>
    <property type="molecule type" value="Genomic_DNA"/>
</dbReference>
<organism evidence="2">
    <name type="scientific">uncultured Thermomicrobiales bacterium</name>
    <dbReference type="NCBI Taxonomy" id="1645740"/>
    <lineage>
        <taxon>Bacteria</taxon>
        <taxon>Pseudomonadati</taxon>
        <taxon>Thermomicrobiota</taxon>
        <taxon>Thermomicrobia</taxon>
        <taxon>Thermomicrobiales</taxon>
        <taxon>environmental samples</taxon>
    </lineage>
</organism>
<dbReference type="Pfam" id="PF01261">
    <property type="entry name" value="AP_endonuc_2"/>
    <property type="match status" value="1"/>
</dbReference>